<feature type="domain" description="HTH cro/C1-type" evidence="1">
    <location>
        <begin position="1"/>
        <end position="48"/>
    </location>
</feature>
<dbReference type="RefSeq" id="WP_102162829.1">
    <property type="nucleotide sequence ID" value="NZ_PNFZ01000008.1"/>
</dbReference>
<protein>
    <submittedName>
        <fullName evidence="2">XRE family transcriptional regulator</fullName>
    </submittedName>
</protein>
<dbReference type="EMBL" id="PNFZ01000008">
    <property type="protein sequence ID" value="PMB97242.1"/>
    <property type="molecule type" value="Genomic_DNA"/>
</dbReference>
<gene>
    <name evidence="2" type="ORF">CJ198_11880</name>
</gene>
<reference evidence="2 3" key="1">
    <citation type="submission" date="2017-09" db="EMBL/GenBank/DDBJ databases">
        <title>Bacterial strain isolated from the female urinary microbiota.</title>
        <authorList>
            <person name="Thomas-White K."/>
            <person name="Kumar N."/>
            <person name="Forster S."/>
            <person name="Putonti C."/>
            <person name="Lawley T."/>
            <person name="Wolfe A.J."/>
        </authorList>
    </citation>
    <scope>NUCLEOTIDE SEQUENCE [LARGE SCALE GENOMIC DNA]</scope>
    <source>
        <strain evidence="2 3">UMB0680</strain>
    </source>
</reference>
<accession>A0A2N6PEY2</accession>
<comment type="caution">
    <text evidence="2">The sequence shown here is derived from an EMBL/GenBank/DDBJ whole genome shotgun (WGS) entry which is preliminary data.</text>
</comment>
<keyword evidence="3" id="KW-1185">Reference proteome</keyword>
<dbReference type="Pfam" id="PF13443">
    <property type="entry name" value="HTH_26"/>
    <property type="match status" value="1"/>
</dbReference>
<dbReference type="OrthoDB" id="9805309at2"/>
<evidence type="ECO:0000259" key="1">
    <source>
        <dbReference type="Pfam" id="PF13443"/>
    </source>
</evidence>
<proteinExistence type="predicted"/>
<dbReference type="AlphaFoldDB" id="A0A2N6PEY2"/>
<evidence type="ECO:0000313" key="3">
    <source>
        <dbReference type="Proteomes" id="UP000235703"/>
    </source>
</evidence>
<sequence length="60" mass="6370">MTREDLRFATGLSAATIATMGKIGNVTTEILARSCTHLTCGLEQVAEVADSSVQEGDRNE</sequence>
<dbReference type="Proteomes" id="UP000235703">
    <property type="component" value="Unassembled WGS sequence"/>
</dbReference>
<dbReference type="InterPro" id="IPR001387">
    <property type="entry name" value="Cro/C1-type_HTH"/>
</dbReference>
<evidence type="ECO:0000313" key="2">
    <source>
        <dbReference type="EMBL" id="PMB97242.1"/>
    </source>
</evidence>
<organism evidence="2 3">
    <name type="scientific">Brevibacterium luteolum</name>
    <dbReference type="NCBI Taxonomy" id="199591"/>
    <lineage>
        <taxon>Bacteria</taxon>
        <taxon>Bacillati</taxon>
        <taxon>Actinomycetota</taxon>
        <taxon>Actinomycetes</taxon>
        <taxon>Micrococcales</taxon>
        <taxon>Brevibacteriaceae</taxon>
        <taxon>Brevibacterium</taxon>
    </lineage>
</organism>
<name>A0A2N6PEY2_9MICO</name>